<keyword evidence="2" id="KW-1133">Transmembrane helix</keyword>
<sequence>MKLQLVANWRKGWRWFSTWAFMLIVFLATTPLPPELTAMLPPIMQDKLTAVVAVCGLILRFVSQSNLSRDGHGREYRTQADDKDKTDETGGRR</sequence>
<dbReference type="OrthoDB" id="6713564at2"/>
<evidence type="ECO:0000313" key="3">
    <source>
        <dbReference type="EMBL" id="OBX67252.1"/>
    </source>
</evidence>
<dbReference type="RefSeq" id="WP_065256138.1">
    <property type="nucleotide sequence ID" value="NZ_LZDR01000062.1"/>
</dbReference>
<feature type="compositionally biased region" description="Basic and acidic residues" evidence="1">
    <location>
        <begin position="69"/>
        <end position="93"/>
    </location>
</feature>
<gene>
    <name evidence="3" type="ORF">A9309_01190</name>
</gene>
<organism evidence="3 4">
    <name type="scientific">Moraxella lacunata</name>
    <dbReference type="NCBI Taxonomy" id="477"/>
    <lineage>
        <taxon>Bacteria</taxon>
        <taxon>Pseudomonadati</taxon>
        <taxon>Pseudomonadota</taxon>
        <taxon>Gammaproteobacteria</taxon>
        <taxon>Moraxellales</taxon>
        <taxon>Moraxellaceae</taxon>
        <taxon>Moraxella</taxon>
    </lineage>
</organism>
<dbReference type="EMBL" id="LZMS01000002">
    <property type="protein sequence ID" value="OBX67252.1"/>
    <property type="molecule type" value="Genomic_DNA"/>
</dbReference>
<dbReference type="Proteomes" id="UP000092607">
    <property type="component" value="Unassembled WGS sequence"/>
</dbReference>
<evidence type="ECO:0000313" key="4">
    <source>
        <dbReference type="Proteomes" id="UP000092607"/>
    </source>
</evidence>
<accession>A0A1B8Q868</accession>
<keyword evidence="2" id="KW-0812">Transmembrane</keyword>
<dbReference type="AlphaFoldDB" id="A0A1B8Q868"/>
<feature type="region of interest" description="Disordered" evidence="1">
    <location>
        <begin position="68"/>
        <end position="93"/>
    </location>
</feature>
<reference evidence="3 4" key="1">
    <citation type="submission" date="2016-06" db="EMBL/GenBank/DDBJ databases">
        <title>Draft genome of Moraxella lacunata CCUG 57757A.</title>
        <authorList>
            <person name="Salva-Serra F."/>
            <person name="Engstrom-Jakobsson H."/>
            <person name="Thorell K."/>
            <person name="Gonzales-Siles L."/>
            <person name="Karlsson R."/>
            <person name="Boulund F."/>
            <person name="Engstrand L."/>
            <person name="Kristiansson E."/>
            <person name="Moore E."/>
        </authorList>
    </citation>
    <scope>NUCLEOTIDE SEQUENCE [LARGE SCALE GENOMIC DNA]</scope>
    <source>
        <strain evidence="3 4">CCUG 57757A</strain>
    </source>
</reference>
<evidence type="ECO:0000256" key="1">
    <source>
        <dbReference type="SAM" id="MobiDB-lite"/>
    </source>
</evidence>
<dbReference type="Pfam" id="PF25612">
    <property type="entry name" value="DUF7940"/>
    <property type="match status" value="1"/>
</dbReference>
<keyword evidence="2" id="KW-0472">Membrane</keyword>
<name>A0A1B8Q868_MORLA</name>
<dbReference type="InterPro" id="IPR057700">
    <property type="entry name" value="DUF7940"/>
</dbReference>
<comment type="caution">
    <text evidence="3">The sequence shown here is derived from an EMBL/GenBank/DDBJ whole genome shotgun (WGS) entry which is preliminary data.</text>
</comment>
<evidence type="ECO:0000256" key="2">
    <source>
        <dbReference type="SAM" id="Phobius"/>
    </source>
</evidence>
<protein>
    <recommendedName>
        <fullName evidence="5">Holin</fullName>
    </recommendedName>
</protein>
<evidence type="ECO:0008006" key="5">
    <source>
        <dbReference type="Google" id="ProtNLM"/>
    </source>
</evidence>
<feature type="transmembrane region" description="Helical" evidence="2">
    <location>
        <begin position="12"/>
        <end position="28"/>
    </location>
</feature>
<proteinExistence type="predicted"/>